<evidence type="ECO:0000313" key="3">
    <source>
        <dbReference type="Proteomes" id="UP000237797"/>
    </source>
</evidence>
<evidence type="ECO:0000259" key="1">
    <source>
        <dbReference type="SMART" id="SM00873"/>
    </source>
</evidence>
<dbReference type="PANTHER" id="PTHR39209:SF2">
    <property type="entry name" value="CYTOPLASMIC PROTEIN"/>
    <property type="match status" value="1"/>
</dbReference>
<evidence type="ECO:0000313" key="2">
    <source>
        <dbReference type="EMBL" id="PRX38841.1"/>
    </source>
</evidence>
<gene>
    <name evidence="2" type="ORF">CLV97_13518</name>
</gene>
<dbReference type="InterPro" id="IPR020825">
    <property type="entry name" value="Phe-tRNA_synthase-like_B3/B4"/>
</dbReference>
<proteinExistence type="predicted"/>
<feature type="domain" description="B3/B4 tRNA-binding" evidence="1">
    <location>
        <begin position="61"/>
        <end position="211"/>
    </location>
</feature>
<keyword evidence="2" id="KW-0670">Pyruvate</keyword>
<reference evidence="2 3" key="1">
    <citation type="submission" date="2018-03" db="EMBL/GenBank/DDBJ databases">
        <title>Genomic Encyclopedia of Archaeal and Bacterial Type Strains, Phase II (KMG-II): from individual species to whole genera.</title>
        <authorList>
            <person name="Goeker M."/>
        </authorList>
    </citation>
    <scope>NUCLEOTIDE SEQUENCE [LARGE SCALE GENOMIC DNA]</scope>
    <source>
        <strain evidence="2 3">DSM 44946</strain>
    </source>
</reference>
<dbReference type="Gene3D" id="3.50.40.10">
    <property type="entry name" value="Phenylalanyl-trna Synthetase, Chain B, domain 3"/>
    <property type="match status" value="1"/>
</dbReference>
<organism evidence="2 3">
    <name type="scientific">Planifilum fimeticola</name>
    <dbReference type="NCBI Taxonomy" id="201975"/>
    <lineage>
        <taxon>Bacteria</taxon>
        <taxon>Bacillati</taxon>
        <taxon>Bacillota</taxon>
        <taxon>Bacilli</taxon>
        <taxon>Bacillales</taxon>
        <taxon>Thermoactinomycetaceae</taxon>
        <taxon>Planifilum</taxon>
    </lineage>
</organism>
<dbReference type="GO" id="GO:0004826">
    <property type="term" value="F:phenylalanine-tRNA ligase activity"/>
    <property type="evidence" value="ECO:0007669"/>
    <property type="project" value="InterPro"/>
</dbReference>
<dbReference type="RefSeq" id="WP_106346575.1">
    <property type="nucleotide sequence ID" value="NZ_PVNE01000035.1"/>
</dbReference>
<protein>
    <submittedName>
        <fullName evidence="2">Phosphoenolpyruvate synthase</fullName>
    </submittedName>
</protein>
<dbReference type="SMART" id="SM00873">
    <property type="entry name" value="B3_4"/>
    <property type="match status" value="1"/>
</dbReference>
<dbReference type="OrthoDB" id="9789812at2"/>
<dbReference type="InterPro" id="IPR005146">
    <property type="entry name" value="B3/B4_tRNA-bd"/>
</dbReference>
<dbReference type="PANTHER" id="PTHR39209">
    <property type="match status" value="1"/>
</dbReference>
<name>A0A2T0LAM3_9BACL</name>
<sequence length="220" mass="24675">MVILDSELRNLLPNLKLIIIRYEGCTVSHSPLPFRGRFRLFLEHLRIEHDLEKIGKLQPIREWREAFRRLGSSPSRYRPSAEALLRRVLKGETVHEVNSAVDVNNFFSLKYLLPFGIYDADALEGDVTATVGKAGDGYPALNGRDVSMENKLLLRDESGPFGSPYVDSSRTAVTEKTSRCLQVIFHLDTIEGEDPERIADTVASSFTQINGGRAKSEVIS</sequence>
<dbReference type="SUPFAM" id="SSF56037">
    <property type="entry name" value="PheT/TilS domain"/>
    <property type="match status" value="1"/>
</dbReference>
<accession>A0A2T0LAM3</accession>
<dbReference type="EMBL" id="PVNE01000035">
    <property type="protein sequence ID" value="PRX38841.1"/>
    <property type="molecule type" value="Genomic_DNA"/>
</dbReference>
<dbReference type="Pfam" id="PF03483">
    <property type="entry name" value="B3_4"/>
    <property type="match status" value="1"/>
</dbReference>
<keyword evidence="3" id="KW-1185">Reference proteome</keyword>
<comment type="caution">
    <text evidence="2">The sequence shown here is derived from an EMBL/GenBank/DDBJ whole genome shotgun (WGS) entry which is preliminary data.</text>
</comment>
<dbReference type="GO" id="GO:0003723">
    <property type="term" value="F:RNA binding"/>
    <property type="evidence" value="ECO:0007669"/>
    <property type="project" value="InterPro"/>
</dbReference>
<dbReference type="AlphaFoldDB" id="A0A2T0LAM3"/>
<dbReference type="Proteomes" id="UP000237797">
    <property type="component" value="Unassembled WGS sequence"/>
</dbReference>